<reference evidence="1" key="1">
    <citation type="journal article" date="2019" name="Environ. Microbiol.">
        <title>Fungal ecological strategies reflected in gene transcription - a case study of two litter decomposers.</title>
        <authorList>
            <person name="Barbi F."/>
            <person name="Kohler A."/>
            <person name="Barry K."/>
            <person name="Baskaran P."/>
            <person name="Daum C."/>
            <person name="Fauchery L."/>
            <person name="Ihrmark K."/>
            <person name="Kuo A."/>
            <person name="LaButti K."/>
            <person name="Lipzen A."/>
            <person name="Morin E."/>
            <person name="Grigoriev I.V."/>
            <person name="Henrissat B."/>
            <person name="Lindahl B."/>
            <person name="Martin F."/>
        </authorList>
    </citation>
    <scope>NUCLEOTIDE SEQUENCE</scope>
    <source>
        <strain evidence="1">JB14</strain>
    </source>
</reference>
<name>A0A6A4HZ19_9AGAR</name>
<keyword evidence="2" id="KW-1185">Reference proteome</keyword>
<feature type="non-terminal residue" evidence="1">
    <location>
        <position position="84"/>
    </location>
</feature>
<evidence type="ECO:0000313" key="2">
    <source>
        <dbReference type="Proteomes" id="UP000799118"/>
    </source>
</evidence>
<proteinExistence type="predicted"/>
<feature type="non-terminal residue" evidence="1">
    <location>
        <position position="1"/>
    </location>
</feature>
<dbReference type="EMBL" id="ML769437">
    <property type="protein sequence ID" value="KAE9402187.1"/>
    <property type="molecule type" value="Genomic_DNA"/>
</dbReference>
<dbReference type="OrthoDB" id="2917041at2759"/>
<dbReference type="AlphaFoldDB" id="A0A6A4HZ19"/>
<accession>A0A6A4HZ19</accession>
<evidence type="ECO:0008006" key="3">
    <source>
        <dbReference type="Google" id="ProtNLM"/>
    </source>
</evidence>
<sequence length="84" mass="9332">ENMYGMDESGFLPSNQGCQRVLGRRGTKTQHKQGNANRENVTVIVTICGDGTTLKPTIIFKGKNFIVSISDNSWTDTELALQWI</sequence>
<gene>
    <name evidence="1" type="ORF">BT96DRAFT_780438</name>
</gene>
<protein>
    <recommendedName>
        <fullName evidence="3">DDE-1 domain-containing protein</fullName>
    </recommendedName>
</protein>
<dbReference type="Proteomes" id="UP000799118">
    <property type="component" value="Unassembled WGS sequence"/>
</dbReference>
<evidence type="ECO:0000313" key="1">
    <source>
        <dbReference type="EMBL" id="KAE9402187.1"/>
    </source>
</evidence>
<organism evidence="1 2">
    <name type="scientific">Gymnopus androsaceus JB14</name>
    <dbReference type="NCBI Taxonomy" id="1447944"/>
    <lineage>
        <taxon>Eukaryota</taxon>
        <taxon>Fungi</taxon>
        <taxon>Dikarya</taxon>
        <taxon>Basidiomycota</taxon>
        <taxon>Agaricomycotina</taxon>
        <taxon>Agaricomycetes</taxon>
        <taxon>Agaricomycetidae</taxon>
        <taxon>Agaricales</taxon>
        <taxon>Marasmiineae</taxon>
        <taxon>Omphalotaceae</taxon>
        <taxon>Gymnopus</taxon>
    </lineage>
</organism>